<reference evidence="2 3" key="1">
    <citation type="submission" date="2020-09" db="EMBL/GenBank/DDBJ databases">
        <title>De no assembly of potato wild relative species, Solanum commersonii.</title>
        <authorList>
            <person name="Cho K."/>
        </authorList>
    </citation>
    <scope>NUCLEOTIDE SEQUENCE [LARGE SCALE GENOMIC DNA]</scope>
    <source>
        <strain evidence="2">LZ3.2</strain>
        <tissue evidence="2">Leaf</tissue>
    </source>
</reference>
<evidence type="ECO:0000256" key="1">
    <source>
        <dbReference type="SAM" id="MobiDB-lite"/>
    </source>
</evidence>
<organism evidence="2 3">
    <name type="scientific">Solanum commersonii</name>
    <name type="common">Commerson's wild potato</name>
    <name type="synonym">Commerson's nightshade</name>
    <dbReference type="NCBI Taxonomy" id="4109"/>
    <lineage>
        <taxon>Eukaryota</taxon>
        <taxon>Viridiplantae</taxon>
        <taxon>Streptophyta</taxon>
        <taxon>Embryophyta</taxon>
        <taxon>Tracheophyta</taxon>
        <taxon>Spermatophyta</taxon>
        <taxon>Magnoliopsida</taxon>
        <taxon>eudicotyledons</taxon>
        <taxon>Gunneridae</taxon>
        <taxon>Pentapetalae</taxon>
        <taxon>asterids</taxon>
        <taxon>lamiids</taxon>
        <taxon>Solanales</taxon>
        <taxon>Solanaceae</taxon>
        <taxon>Solanoideae</taxon>
        <taxon>Solaneae</taxon>
        <taxon>Solanum</taxon>
    </lineage>
</organism>
<protein>
    <recommendedName>
        <fullName evidence="4">Ring finger protein</fullName>
    </recommendedName>
</protein>
<name>A0A9J5XV70_SOLCO</name>
<dbReference type="AlphaFoldDB" id="A0A9J5XV70"/>
<proteinExistence type="predicted"/>
<accession>A0A9J5XV70</accession>
<feature type="compositionally biased region" description="Low complexity" evidence="1">
    <location>
        <begin position="72"/>
        <end position="84"/>
    </location>
</feature>
<keyword evidence="3" id="KW-1185">Reference proteome</keyword>
<feature type="compositionally biased region" description="Polar residues" evidence="1">
    <location>
        <begin position="118"/>
        <end position="134"/>
    </location>
</feature>
<sequence length="450" mass="49778">MDVYSGKRAKNGLVAPRRGLRDTADSRDEDVQLCWRLECSGRLNQLKSSCDGTKEKSRSFKPTFNASNGKDVVGSSSRTSSVLSVRNAREESHIKSFSQVGNDQSEISSLNGVPEVTEQIQSSPEYQLNISSAARDTRSSKARSTEAGHSSGTSSSKPRKIVCHKSGSYNQHTPMHASVSSQSKAIDSEKRPCSSGAGYGLRNLKCKSISDVLPNNCSTSESRFSRRDMVKRRNTEGESSSSAKGKKNTKALQREKHVTRQTRGISISESRSGRNLDYSVNNHALSVQTRTSMNVNSRFRGPVQDSLQTESSGLVQSLDRPETPDLNLESSSQLFTDVSSSSDFSSYSFPGNDIDDLPSVVPFTSAELGINRLMNHQALQRYSMDGVAQVLLALERMEADEELTYEQLLALETNLLFSGLNFYDQHRDMRLDIDSMSYEVCFAVLILYEY</sequence>
<dbReference type="Proteomes" id="UP000824120">
    <property type="component" value="Chromosome 8"/>
</dbReference>
<feature type="compositionally biased region" description="Polar residues" evidence="1">
    <location>
        <begin position="147"/>
        <end position="156"/>
    </location>
</feature>
<gene>
    <name evidence="2" type="ORF">H5410_042603</name>
</gene>
<feature type="region of interest" description="Disordered" evidence="1">
    <location>
        <begin position="1"/>
        <end position="26"/>
    </location>
</feature>
<feature type="compositionally biased region" description="Basic and acidic residues" evidence="1">
    <location>
        <begin position="223"/>
        <end position="236"/>
    </location>
</feature>
<evidence type="ECO:0000313" key="3">
    <source>
        <dbReference type="Proteomes" id="UP000824120"/>
    </source>
</evidence>
<dbReference type="OrthoDB" id="8062037at2759"/>
<evidence type="ECO:0000313" key="2">
    <source>
        <dbReference type="EMBL" id="KAG5592089.1"/>
    </source>
</evidence>
<evidence type="ECO:0008006" key="4">
    <source>
        <dbReference type="Google" id="ProtNLM"/>
    </source>
</evidence>
<feature type="compositionally biased region" description="Basic and acidic residues" evidence="1">
    <location>
        <begin position="135"/>
        <end position="146"/>
    </location>
</feature>
<feature type="region of interest" description="Disordered" evidence="1">
    <location>
        <begin position="115"/>
        <end position="194"/>
    </location>
</feature>
<dbReference type="EMBL" id="JACXVP010000008">
    <property type="protein sequence ID" value="KAG5592089.1"/>
    <property type="molecule type" value="Genomic_DNA"/>
</dbReference>
<feature type="region of interest" description="Disordered" evidence="1">
    <location>
        <begin position="50"/>
        <end position="84"/>
    </location>
</feature>
<comment type="caution">
    <text evidence="2">The sequence shown here is derived from an EMBL/GenBank/DDBJ whole genome shotgun (WGS) entry which is preliminary data.</text>
</comment>
<feature type="region of interest" description="Disordered" evidence="1">
    <location>
        <begin position="217"/>
        <end position="275"/>
    </location>
</feature>
<feature type="compositionally biased region" description="Polar residues" evidence="1">
    <location>
        <begin position="167"/>
        <end position="185"/>
    </location>
</feature>